<feature type="region of interest" description="Disordered" evidence="1">
    <location>
        <begin position="773"/>
        <end position="795"/>
    </location>
</feature>
<evidence type="ECO:0000256" key="1">
    <source>
        <dbReference type="SAM" id="MobiDB-lite"/>
    </source>
</evidence>
<feature type="domain" description="Aftiphilin clathrin-binding box" evidence="2">
    <location>
        <begin position="403"/>
        <end position="471"/>
    </location>
</feature>
<dbReference type="Pfam" id="PF15045">
    <property type="entry name" value="Clathrin_bdg"/>
    <property type="match status" value="1"/>
</dbReference>
<reference evidence="3 4" key="1">
    <citation type="submission" date="2024-05" db="EMBL/GenBank/DDBJ databases">
        <title>Genetic variation in Jamaican populations of the coffee berry borer (Hypothenemus hampei).</title>
        <authorList>
            <person name="Errbii M."/>
            <person name="Myrie A."/>
        </authorList>
    </citation>
    <scope>NUCLEOTIDE SEQUENCE [LARGE SCALE GENOMIC DNA]</scope>
    <source>
        <strain evidence="3">JA-Hopewell-2020-01-JO</strain>
        <tissue evidence="3">Whole body</tissue>
    </source>
</reference>
<feature type="compositionally biased region" description="Polar residues" evidence="1">
    <location>
        <begin position="782"/>
        <end position="794"/>
    </location>
</feature>
<dbReference type="PANTHER" id="PTHR16156">
    <property type="entry name" value="AFTIPHILIN A-RELATED"/>
    <property type="match status" value="1"/>
</dbReference>
<feature type="region of interest" description="Disordered" evidence="1">
    <location>
        <begin position="574"/>
        <end position="610"/>
    </location>
</feature>
<gene>
    <name evidence="3" type="ORF">ABEB36_002588</name>
</gene>
<feature type="compositionally biased region" description="Low complexity" evidence="1">
    <location>
        <begin position="1"/>
        <end position="11"/>
    </location>
</feature>
<feature type="compositionally biased region" description="Polar residues" evidence="1">
    <location>
        <begin position="901"/>
        <end position="911"/>
    </location>
</feature>
<name>A0ABD1F696_HYPHA</name>
<feature type="compositionally biased region" description="Polar residues" evidence="1">
    <location>
        <begin position="582"/>
        <end position="599"/>
    </location>
</feature>
<keyword evidence="4" id="KW-1185">Reference proteome</keyword>
<dbReference type="PANTHER" id="PTHR16156:SF10">
    <property type="entry name" value="AFTIPHILIN-RELATED"/>
    <property type="match status" value="1"/>
</dbReference>
<dbReference type="AlphaFoldDB" id="A0ABD1F696"/>
<feature type="region of interest" description="Disordered" evidence="1">
    <location>
        <begin position="810"/>
        <end position="837"/>
    </location>
</feature>
<evidence type="ECO:0000313" key="3">
    <source>
        <dbReference type="EMBL" id="KAL1513128.1"/>
    </source>
</evidence>
<protein>
    <recommendedName>
        <fullName evidence="2">Aftiphilin clathrin-binding box domain-containing protein</fullName>
    </recommendedName>
</protein>
<feature type="region of interest" description="Disordered" evidence="1">
    <location>
        <begin position="1"/>
        <end position="63"/>
    </location>
</feature>
<proteinExistence type="predicted"/>
<feature type="region of interest" description="Disordered" evidence="1">
    <location>
        <begin position="970"/>
        <end position="994"/>
    </location>
</feature>
<dbReference type="Proteomes" id="UP001566132">
    <property type="component" value="Unassembled WGS sequence"/>
</dbReference>
<feature type="compositionally biased region" description="Polar residues" evidence="1">
    <location>
        <begin position="922"/>
        <end position="935"/>
    </location>
</feature>
<dbReference type="InterPro" id="IPR029205">
    <property type="entry name" value="Clathrin-bd"/>
</dbReference>
<dbReference type="EMBL" id="JBDJPC010000002">
    <property type="protein sequence ID" value="KAL1513128.1"/>
    <property type="molecule type" value="Genomic_DNA"/>
</dbReference>
<organism evidence="3 4">
    <name type="scientific">Hypothenemus hampei</name>
    <name type="common">Coffee berry borer</name>
    <dbReference type="NCBI Taxonomy" id="57062"/>
    <lineage>
        <taxon>Eukaryota</taxon>
        <taxon>Metazoa</taxon>
        <taxon>Ecdysozoa</taxon>
        <taxon>Arthropoda</taxon>
        <taxon>Hexapoda</taxon>
        <taxon>Insecta</taxon>
        <taxon>Pterygota</taxon>
        <taxon>Neoptera</taxon>
        <taxon>Endopterygota</taxon>
        <taxon>Coleoptera</taxon>
        <taxon>Polyphaga</taxon>
        <taxon>Cucujiformia</taxon>
        <taxon>Curculionidae</taxon>
        <taxon>Scolytinae</taxon>
        <taxon>Hypothenemus</taxon>
    </lineage>
</organism>
<evidence type="ECO:0000313" key="4">
    <source>
        <dbReference type="Proteomes" id="UP001566132"/>
    </source>
</evidence>
<feature type="compositionally biased region" description="Acidic residues" evidence="1">
    <location>
        <begin position="18"/>
        <end position="28"/>
    </location>
</feature>
<dbReference type="InterPro" id="IPR046359">
    <property type="entry name" value="Aftin-like"/>
</dbReference>
<accession>A0ABD1F696</accession>
<feature type="region of interest" description="Disordered" evidence="1">
    <location>
        <begin position="901"/>
        <end position="935"/>
    </location>
</feature>
<evidence type="ECO:0000259" key="2">
    <source>
        <dbReference type="Pfam" id="PF15045"/>
    </source>
</evidence>
<comment type="caution">
    <text evidence="3">The sequence shown here is derived from an EMBL/GenBank/DDBJ whole genome shotgun (WGS) entry which is preliminary data.</text>
</comment>
<sequence length="994" mass="111123">MSNVIPPLLSDTPPPPPDVDDHEEDEFGDFTGVTDLSYDFNEGGSPPGSPLQLPTLPYENDESESNQIFNNSYNKDNFNEKEYNNIEIRQEFKSQIIESSLNSNFELSKATENKEEALDSLNTESIEEISNEIIETNCDNFTYSQKELDKLNSVKEINESSFLVNNVEIENLPNIAESQQLSDPERDLIKNSTVENNIDTITEEGTVNNLNFPNTNTEFNTFNSDNIQLENDAISLTSNDSNKQDSECNVAIECQTVQSVPIVGEKWFNMPSKNADDFGDFTVTFSNGSQENIVDTSASDSLESGKQMMSETVESSQNEENFACFPSASQDNFINQDIDDDEFGDFTTTSFNTLSQEPTEHSNVLLLSDKESLKKCEEIIKIMFPYVDKTVSDYQYKSLETDDKIFTQIKNITETHALTYQWPKSASQNLLLKSLNIDSRNILFAPSWTKSMPRFAATLSVTPLEPVKSEILKPVPTNSNQSDSEVLKFAEINDPLTEISHDSAESLLLELEQLVAQLEISNTKNVPSPQKSPNNEINWETWLESLPILKNTNSPSKEPFQTPLKEPEIIMDTESERRPSLSLKNTNPSLLPTKNTNENSHGRNVILKETHISNKEPARISENDIINWLEPTIVTPELTRKNKSNFTEPDDEFNDFQTVVVPENTLVENSPQLTVKPLDSVLQPKTLENNNSDLLNHSSIEDDFGDFTFSLPETSVNPKPLTPMSLSKPLQPSVLQNNISNNVSQISWPDPGITDDEISRLESLAYTRVQKPTEGKVAKTVDQPSESSKSNKNITCDEDEWSDFVSVKQPSPVHKVKSEKDRSSTPDLPLSVLNLGSVQPPRQPIPVITPNGLMQTKLSSTSINLPNILPNMMYNQRQVSTNSIIHPSIISNQYANQAYGGFSNQGPVQSSGKDEDEWSDFVSHQTTGQSSKPQQANQFSNWISSNANIITNPAASLDSYSGGSVHIASQSRKNVSNMPDLDFLTPKKRTTQRK</sequence>